<protein>
    <submittedName>
        <fullName evidence="3">Uncharacterized protein</fullName>
    </submittedName>
</protein>
<evidence type="ECO:0000256" key="2">
    <source>
        <dbReference type="SAM" id="SignalP"/>
    </source>
</evidence>
<evidence type="ECO:0000313" key="4">
    <source>
        <dbReference type="Proteomes" id="UP000215127"/>
    </source>
</evidence>
<keyword evidence="2" id="KW-0732">Signal</keyword>
<dbReference type="EMBL" id="LT853703">
    <property type="protein sequence ID" value="SMQ55833.1"/>
    <property type="molecule type" value="Genomic_DNA"/>
</dbReference>
<dbReference type="CDD" id="cd11577">
    <property type="entry name" value="GH71"/>
    <property type="match status" value="1"/>
</dbReference>
<name>A0A1X7S818_ZYMT9</name>
<keyword evidence="4" id="KW-1185">Reference proteome</keyword>
<feature type="signal peptide" evidence="2">
    <location>
        <begin position="1"/>
        <end position="36"/>
    </location>
</feature>
<feature type="region of interest" description="Disordered" evidence="1">
    <location>
        <begin position="480"/>
        <end position="514"/>
    </location>
</feature>
<dbReference type="Gene3D" id="3.20.20.80">
    <property type="entry name" value="Glycosidases"/>
    <property type="match status" value="1"/>
</dbReference>
<dbReference type="Pfam" id="PF03659">
    <property type="entry name" value="Glyco_hydro_71"/>
    <property type="match status" value="1"/>
</dbReference>
<organism evidence="3 4">
    <name type="scientific">Zymoseptoria tritici (strain ST99CH_3D7)</name>
    <dbReference type="NCBI Taxonomy" id="1276538"/>
    <lineage>
        <taxon>Eukaryota</taxon>
        <taxon>Fungi</taxon>
        <taxon>Dikarya</taxon>
        <taxon>Ascomycota</taxon>
        <taxon>Pezizomycotina</taxon>
        <taxon>Dothideomycetes</taxon>
        <taxon>Dothideomycetidae</taxon>
        <taxon>Mycosphaerellales</taxon>
        <taxon>Mycosphaerellaceae</taxon>
        <taxon>Zymoseptoria</taxon>
    </lineage>
</organism>
<sequence>MQTPRTPTTPRPRRLPPFQWLTLLASALAGMATVDAKAVVAHFMMVNADYYAVSDWQTDIADAQAAKIDGFALNFAADQADRLANQVANAFQAANAAGFKLMFSFDYAGAGAWDSSKVISYLKQYGGNSAHLQYNGKPVVNTFEGPQSSGDWPNIKSQTGCFFMPEWDSIGPSQAATTSNSVADGLFSWTAWPNGANDMGTGNDQAYKSALGGKPYMMAVSPWFYTNVPGFNKNWLWRGDDLWFDRWSQVQALQPELVQIVTWNDWPESSYISPLRGDKSYSAFSAGNANYNYALDMPHDGWRTLLPYRIDMYKNNAATITSEAASFWYRTNPKDSCNTGGTLANAPWQSQLQPSQVVQDKVFFTALLSSAADVSVTIGGQTQNGTWTKTPANGGAGLYHGSANFNGRTGAVSIIISRKGTTVLQQTGKTISTSCTNGNSNWNAWVGSVTGRTLPNAVRVDASGASTTIGAVASTTAPVTSSTTAPAISTTASSSLTSSATSSPTTPASTTRVSTTANTATTVTATVTVTASATATSTVTTTVAPTSNASTSAKSTATYTMQGTCTCKCEL</sequence>
<dbReference type="InterPro" id="IPR005197">
    <property type="entry name" value="Glyco_hydro_71"/>
</dbReference>
<dbReference type="Proteomes" id="UP000215127">
    <property type="component" value="Chromosome 12"/>
</dbReference>
<gene>
    <name evidence="3" type="ORF">ZT3D7_G10988</name>
</gene>
<accession>A0A1X7S818</accession>
<dbReference type="GO" id="GO:0051118">
    <property type="term" value="F:glucan endo-1,3-alpha-glucosidase activity"/>
    <property type="evidence" value="ECO:0007669"/>
    <property type="project" value="InterPro"/>
</dbReference>
<proteinExistence type="predicted"/>
<dbReference type="STRING" id="1276538.A0A1X7S818"/>
<dbReference type="AlphaFoldDB" id="A0A1X7S818"/>
<feature type="chain" id="PRO_5012553044" evidence="2">
    <location>
        <begin position="37"/>
        <end position="571"/>
    </location>
</feature>
<evidence type="ECO:0000313" key="3">
    <source>
        <dbReference type="EMBL" id="SMQ55833.1"/>
    </source>
</evidence>
<evidence type="ECO:0000256" key="1">
    <source>
        <dbReference type="SAM" id="MobiDB-lite"/>
    </source>
</evidence>
<reference evidence="3 4" key="1">
    <citation type="submission" date="2016-06" db="EMBL/GenBank/DDBJ databases">
        <authorList>
            <person name="Kjaerup R.B."/>
            <person name="Dalgaard T.S."/>
            <person name="Juul-Madsen H.R."/>
        </authorList>
    </citation>
    <scope>NUCLEOTIDE SEQUENCE [LARGE SCALE GENOMIC DNA]</scope>
</reference>